<evidence type="ECO:0000313" key="5">
    <source>
        <dbReference type="Proteomes" id="UP000217265"/>
    </source>
</evidence>
<dbReference type="RefSeq" id="WP_096055383.1">
    <property type="nucleotide sequence ID" value="NZ_CP023344.1"/>
</dbReference>
<feature type="domain" description="Glycoside hydrolase family 20 catalytic" evidence="3">
    <location>
        <begin position="3"/>
        <end position="196"/>
    </location>
</feature>
<dbReference type="SUPFAM" id="SSF51445">
    <property type="entry name" value="(Trans)glycosidases"/>
    <property type="match status" value="1"/>
</dbReference>
<sequence>MLRAFQWDLARQVERLDVLLKLLPRYADWGYNELYLHLEDAVEYPSLPTVARADAYSHRQLHRLVNTAERHGIRTVPIVNLLGHTQYLIKAPALRDLNELRAPDGSPLERGQICPLHADTLAVAEKLLHDTAPFCTAGKVHVGLDESFHLGKCPRCRAEIADRGLAAHFAGHVNRLHTLTSSRGLQLGLWADMLNFIPSAIPLLPRDIAAYDWYYYPFTRHPRVELFNFAESDLATPLAKHGIDYWGCPMNGAFRYEPLPLFRDRLANLRSWWKRCHDTNAAGFLVTSWEAYRLALETTTVVDAAAASLWLNPKKSTDDETLLTAGFERVFGKGKKLSARHAARTALAADARAFTGYARWEINDRWDLRAATTRSPASRLRTSTGHWSLVTGHSPSSPSAPFTLHPSPFTLPRPLASSLAFLAYLESRDTFVARAADGIFALRRTLASSARPNSQLSTLNSQLGSSPLIRLRLDDLTRDARVFARQLATGRRAARAMWLRTRDAKVRGQNELILDADAARLATWRTFLRSLRRRPDLALDTTPVCGRWQLVFTVENIAPALQKIVVEQQQPDRTWRELRARHTIEFRSEAAQPRANISRLFSTPIDDPSRPLRLSLRGLGQVAIRDLALTNCVTTLRPAAWPRTTKKILGHPAPTRGFPDITRTLATLPLRFPR</sequence>
<organism evidence="4 5">
    <name type="scientific">Nibricoccus aquaticus</name>
    <dbReference type="NCBI Taxonomy" id="2576891"/>
    <lineage>
        <taxon>Bacteria</taxon>
        <taxon>Pseudomonadati</taxon>
        <taxon>Verrucomicrobiota</taxon>
        <taxon>Opitutia</taxon>
        <taxon>Opitutales</taxon>
        <taxon>Opitutaceae</taxon>
        <taxon>Nibricoccus</taxon>
    </lineage>
</organism>
<keyword evidence="2 4" id="KW-0378">Hydrolase</keyword>
<name>A0A290QHB5_9BACT</name>
<dbReference type="InterPro" id="IPR017853">
    <property type="entry name" value="GH"/>
</dbReference>
<accession>A0A290QHB5</accession>
<dbReference type="Gene3D" id="3.20.20.80">
    <property type="entry name" value="Glycosidases"/>
    <property type="match status" value="1"/>
</dbReference>
<evidence type="ECO:0000259" key="3">
    <source>
        <dbReference type="Pfam" id="PF00728"/>
    </source>
</evidence>
<reference evidence="4 5" key="1">
    <citation type="submission" date="2017-09" db="EMBL/GenBank/DDBJ databases">
        <title>Complete genome sequence of Verrucomicrobial strain HZ-65, isolated from freshwater.</title>
        <authorList>
            <person name="Choi A."/>
        </authorList>
    </citation>
    <scope>NUCLEOTIDE SEQUENCE [LARGE SCALE GENOMIC DNA]</scope>
    <source>
        <strain evidence="4 5">HZ-65</strain>
    </source>
</reference>
<dbReference type="Pfam" id="PF00728">
    <property type="entry name" value="Glyco_hydro_20"/>
    <property type="match status" value="1"/>
</dbReference>
<dbReference type="AlphaFoldDB" id="A0A290QHB5"/>
<dbReference type="PANTHER" id="PTHR21040:SF8">
    <property type="entry name" value="BCDNA.GH04120"/>
    <property type="match status" value="1"/>
</dbReference>
<dbReference type="InterPro" id="IPR038901">
    <property type="entry name" value="HEXDC-like"/>
</dbReference>
<dbReference type="InterPro" id="IPR015883">
    <property type="entry name" value="Glyco_hydro_20_cat"/>
</dbReference>
<dbReference type="PANTHER" id="PTHR21040">
    <property type="entry name" value="BCDNA.GH04120"/>
    <property type="match status" value="1"/>
</dbReference>
<dbReference type="KEGG" id="vbh:CMV30_07185"/>
<dbReference type="GO" id="GO:0005975">
    <property type="term" value="P:carbohydrate metabolic process"/>
    <property type="evidence" value="ECO:0007669"/>
    <property type="project" value="InterPro"/>
</dbReference>
<proteinExistence type="inferred from homology"/>
<evidence type="ECO:0000256" key="2">
    <source>
        <dbReference type="ARBA" id="ARBA00022801"/>
    </source>
</evidence>
<evidence type="ECO:0000313" key="4">
    <source>
        <dbReference type="EMBL" id="ATC63751.1"/>
    </source>
</evidence>
<comment type="similarity">
    <text evidence="1">Belongs to the glycosyl hydrolase 20 family.</text>
</comment>
<keyword evidence="5" id="KW-1185">Reference proteome</keyword>
<dbReference type="EMBL" id="CP023344">
    <property type="protein sequence ID" value="ATC63751.1"/>
    <property type="molecule type" value="Genomic_DNA"/>
</dbReference>
<dbReference type="GO" id="GO:0004563">
    <property type="term" value="F:beta-N-acetylhexosaminidase activity"/>
    <property type="evidence" value="ECO:0007669"/>
    <property type="project" value="UniProtKB-ARBA"/>
</dbReference>
<dbReference type="Proteomes" id="UP000217265">
    <property type="component" value="Chromosome"/>
</dbReference>
<evidence type="ECO:0000256" key="1">
    <source>
        <dbReference type="ARBA" id="ARBA00006285"/>
    </source>
</evidence>
<protein>
    <submittedName>
        <fullName evidence="4">Glycoside hydrolase family 20</fullName>
    </submittedName>
</protein>
<gene>
    <name evidence="4" type="ORF">CMV30_07185</name>
</gene>
<dbReference type="OrthoDB" id="9763537at2"/>